<feature type="domain" description="DNA2/NAM7 helicase-like C-terminal" evidence="12">
    <location>
        <begin position="986"/>
        <end position="1196"/>
    </location>
</feature>
<proteinExistence type="inferred from homology"/>
<feature type="domain" description="DNA2/NAM7 helicase helicase" evidence="11">
    <location>
        <begin position="910"/>
        <end position="977"/>
    </location>
</feature>
<dbReference type="OMA" id="VDDCWRH"/>
<dbReference type="Pfam" id="PF21634">
    <property type="entry name" value="MOV-10_beta-barrel"/>
    <property type="match status" value="1"/>
</dbReference>
<dbReference type="InterPro" id="IPR041679">
    <property type="entry name" value="DNA2/NAM7-like_C"/>
</dbReference>
<dbReference type="GO" id="GO:0005737">
    <property type="term" value="C:cytoplasm"/>
    <property type="evidence" value="ECO:0007669"/>
    <property type="project" value="UniProtKB-SubCell"/>
</dbReference>
<keyword evidence="8" id="KW-0067">ATP-binding</keyword>
<accession>A0A096MF44</accession>
<feature type="region of interest" description="Disordered" evidence="10">
    <location>
        <begin position="774"/>
        <end position="793"/>
    </location>
</feature>
<sequence>MLTSVRCVLTKLVSSIWRTADAGGDNIFTESPGTEDIRHLRGSVVTQLCLDYGMIDDAIYFTSSEVLGGIQLKEGDQVNCIAIRDGAEKGWKALRVEKSADAWEDGGRTSLEADSMQLRPLIGTVTSFDGDSGYINQTTYFTRYSLSEGYEPMKGDWIQAKFYINPTQWTTQAHSVAPLRYSRLNQVRVTSVYGNSGVVEDSVFFSLDSLLLPAEYKPSPGDLVNLVMVESCQSFYSWRALCIAPCRTQVCSMNFAAEPLLEAELNHLLENKGGIDVSDYGQFGDLMLGERCELVLWIQNNGSESQTLKCCDFAGWDSAEQFTVVTVSTAPNQRQKPVHKNFPESSEEQVGDAKQTQTYLTTQNDSYSFKISLLGYSHKLLCGILCDCITDFVMRLPDLSSYRLKANLKHELVIGDRPENCNRCTCATHCTSGCMPNARMGNLIWNKFLLHQNLDILHEYLFLAHLYFCACWDSSRSLGCCTELLLLHFSSFTIGRRLLVTVGSEDENLLKPSEVYCPSNAKVLSKAPSHVVTVSDFPTSRLSKRRLPNFLPSFPVPKALRDCVESEKDVLAVQPCLGEALSPSNMFSRFSTLLWLEELNAEKELREFSISGALLRKGGVYLHLEVLGLAEGRPNLNIGDRVLLKKLQSDGLEMEYISYVTEINDENVSLRVNSNFHHSYLGEPLDVEFTYNRLTIRRCHNALELTKHFGESNLVLFPSRVSPQTHLWTGEWMDEVGRNCLQMKTNLKIPYNYQNPPAENGDTSKPCVDIKSKATQTKGKQTSKPMPSKGQFFNPDLNPCQKEAVKRVLEAECRPLPYVLFGPPGTGKTITLIEIILQVYHFLPSSRVLVCTPSNSAADLICVRLHHSGFLHAASLARVNASSRETESLPEVLQPYSRAGEDIRHAAFHRIVVSTCSSAGMFHNIGIQEGHFTHVFLDEAGQATEPESLIPISFVSERDGQIVLAGDPCQLGPIVKSNLANAFGLGMSLLERLMTNPLYTKQDWGYNPKLVTKLIYNYRSHGALLMLPSKLFYLGELCFKAQREIVDSLCQWKNLPKKDFPLFFHGVRGTEMREGNNPSWFNPVEAVQVMLYCCQLAKKLYNPVHPSDIGIIAPYRKQCEKIRVLLGKVGLSDIKVGSVEEFQGQEFLVIILSTVRSSESVESEDLQSSLGFLANPKRFNVAITRPKALLIIVGDPHTLIRDPCFRALLQYCFSNGAYLGCDPPQALRTSQIISENE</sequence>
<dbReference type="Proteomes" id="UP000028760">
    <property type="component" value="Unassembled WGS sequence"/>
</dbReference>
<evidence type="ECO:0000313" key="14">
    <source>
        <dbReference type="Ensembl" id="ENSPFOP00000030035.1"/>
    </source>
</evidence>
<reference evidence="14" key="3">
    <citation type="submission" date="2025-09" db="UniProtKB">
        <authorList>
            <consortium name="Ensembl"/>
        </authorList>
    </citation>
    <scope>IDENTIFICATION</scope>
</reference>
<reference evidence="14" key="2">
    <citation type="submission" date="2025-08" db="UniProtKB">
        <authorList>
            <consortium name="Ensembl"/>
        </authorList>
    </citation>
    <scope>IDENTIFICATION</scope>
</reference>
<keyword evidence="6" id="KW-0378">Hydrolase</keyword>
<evidence type="ECO:0000259" key="11">
    <source>
        <dbReference type="Pfam" id="PF13086"/>
    </source>
</evidence>
<comment type="similarity">
    <text evidence="2">Belongs to the DNA2/NAM7 helicase family. SDE3 subfamily.</text>
</comment>
<evidence type="ECO:0000256" key="9">
    <source>
        <dbReference type="ARBA" id="ARBA00047984"/>
    </source>
</evidence>
<organism evidence="14 15">
    <name type="scientific">Poecilia formosa</name>
    <name type="common">Amazon molly</name>
    <name type="synonym">Limia formosa</name>
    <dbReference type="NCBI Taxonomy" id="48698"/>
    <lineage>
        <taxon>Eukaryota</taxon>
        <taxon>Metazoa</taxon>
        <taxon>Chordata</taxon>
        <taxon>Craniata</taxon>
        <taxon>Vertebrata</taxon>
        <taxon>Euteleostomi</taxon>
        <taxon>Actinopterygii</taxon>
        <taxon>Neopterygii</taxon>
        <taxon>Teleostei</taxon>
        <taxon>Neoteleostei</taxon>
        <taxon>Acanthomorphata</taxon>
        <taxon>Ovalentaria</taxon>
        <taxon>Atherinomorphae</taxon>
        <taxon>Cyprinodontiformes</taxon>
        <taxon>Poeciliidae</taxon>
        <taxon>Poeciliinae</taxon>
        <taxon>Poecilia</taxon>
    </lineage>
</organism>
<dbReference type="AlphaFoldDB" id="A0A096MF44"/>
<dbReference type="Pfam" id="PF13086">
    <property type="entry name" value="AAA_11"/>
    <property type="match status" value="2"/>
</dbReference>
<dbReference type="EMBL" id="AYCK01002265">
    <property type="status" value="NOT_ANNOTATED_CDS"/>
    <property type="molecule type" value="Genomic_DNA"/>
</dbReference>
<evidence type="ECO:0000256" key="10">
    <source>
        <dbReference type="SAM" id="MobiDB-lite"/>
    </source>
</evidence>
<dbReference type="InterPro" id="IPR047187">
    <property type="entry name" value="SF1_C_Upf1"/>
</dbReference>
<dbReference type="SUPFAM" id="SSF52540">
    <property type="entry name" value="P-loop containing nucleoside triphosphate hydrolases"/>
    <property type="match status" value="1"/>
</dbReference>
<comment type="subcellular location">
    <subcellularLocation>
        <location evidence="1">Cytoplasm</location>
    </subcellularLocation>
</comment>
<dbReference type="Gene3D" id="3.40.50.300">
    <property type="entry name" value="P-loop containing nucleotide triphosphate hydrolases"/>
    <property type="match status" value="2"/>
</dbReference>
<dbReference type="Ensembl" id="ENSPFOT00000028268.1">
    <property type="protein sequence ID" value="ENSPFOP00000030035.1"/>
    <property type="gene ID" value="ENSPFOG00000008331.2"/>
</dbReference>
<dbReference type="EC" id="3.6.4.13" evidence="3"/>
<keyword evidence="15" id="KW-1185">Reference proteome</keyword>
<dbReference type="GO" id="GO:0005524">
    <property type="term" value="F:ATP binding"/>
    <property type="evidence" value="ECO:0007669"/>
    <property type="project" value="UniProtKB-KW"/>
</dbReference>
<dbReference type="FunFam" id="3.40.50.300:FF:000864">
    <property type="entry name" value="Mov10-like RISC complex RNA helicase 1"/>
    <property type="match status" value="1"/>
</dbReference>
<dbReference type="CDD" id="cd18808">
    <property type="entry name" value="SF1_C_Upf1"/>
    <property type="match status" value="1"/>
</dbReference>
<evidence type="ECO:0000256" key="7">
    <source>
        <dbReference type="ARBA" id="ARBA00022806"/>
    </source>
</evidence>
<keyword evidence="7" id="KW-0347">Helicase</keyword>
<evidence type="ECO:0000256" key="4">
    <source>
        <dbReference type="ARBA" id="ARBA00022490"/>
    </source>
</evidence>
<comment type="catalytic activity">
    <reaction evidence="9">
        <text>ATP + H2O = ADP + phosphate + H(+)</text>
        <dbReference type="Rhea" id="RHEA:13065"/>
        <dbReference type="ChEBI" id="CHEBI:15377"/>
        <dbReference type="ChEBI" id="CHEBI:15378"/>
        <dbReference type="ChEBI" id="CHEBI:30616"/>
        <dbReference type="ChEBI" id="CHEBI:43474"/>
        <dbReference type="ChEBI" id="CHEBI:456216"/>
        <dbReference type="EC" id="3.6.4.13"/>
    </reaction>
</comment>
<dbReference type="InterPro" id="IPR027417">
    <property type="entry name" value="P-loop_NTPase"/>
</dbReference>
<dbReference type="Pfam" id="PF13087">
    <property type="entry name" value="AAA_12"/>
    <property type="match status" value="1"/>
</dbReference>
<dbReference type="PANTHER" id="PTHR45418:SF1">
    <property type="entry name" value="CANCER_TESTIS ANTIGEN 55"/>
    <property type="match status" value="1"/>
</dbReference>
<evidence type="ECO:0000259" key="12">
    <source>
        <dbReference type="Pfam" id="PF13087"/>
    </source>
</evidence>
<feature type="domain" description="Helicase MOV-10-like beta-barrel" evidence="13">
    <location>
        <begin position="616"/>
        <end position="682"/>
    </location>
</feature>
<evidence type="ECO:0000256" key="2">
    <source>
        <dbReference type="ARBA" id="ARBA00005601"/>
    </source>
</evidence>
<dbReference type="CDD" id="cd18078">
    <property type="entry name" value="DEXXQc_Mov10L1"/>
    <property type="match status" value="1"/>
</dbReference>
<evidence type="ECO:0000256" key="1">
    <source>
        <dbReference type="ARBA" id="ARBA00004496"/>
    </source>
</evidence>
<evidence type="ECO:0000256" key="8">
    <source>
        <dbReference type="ARBA" id="ARBA00022840"/>
    </source>
</evidence>
<evidence type="ECO:0000259" key="13">
    <source>
        <dbReference type="Pfam" id="PF21634"/>
    </source>
</evidence>
<feature type="compositionally biased region" description="Polar residues" evidence="10">
    <location>
        <begin position="774"/>
        <end position="785"/>
    </location>
</feature>
<keyword evidence="5" id="KW-0547">Nucleotide-binding</keyword>
<protein>
    <recommendedName>
        <fullName evidence="3">RNA helicase</fullName>
        <ecNumber evidence="3">3.6.4.13</ecNumber>
    </recommendedName>
</protein>
<dbReference type="GeneTree" id="ENSGT00940000165903"/>
<dbReference type="InterPro" id="IPR049080">
    <property type="entry name" value="MOV-10-like_beta-barrel"/>
</dbReference>
<reference evidence="15" key="1">
    <citation type="submission" date="2013-10" db="EMBL/GenBank/DDBJ databases">
        <authorList>
            <person name="Schartl M."/>
            <person name="Warren W."/>
        </authorList>
    </citation>
    <scope>NUCLEOTIDE SEQUENCE [LARGE SCALE GENOMIC DNA]</scope>
    <source>
        <strain evidence="15">female</strain>
    </source>
</reference>
<dbReference type="PANTHER" id="PTHR45418">
    <property type="entry name" value="CANCER/TESTIS ANTIGEN 55"/>
    <property type="match status" value="1"/>
</dbReference>
<evidence type="ECO:0000313" key="15">
    <source>
        <dbReference type="Proteomes" id="UP000028760"/>
    </source>
</evidence>
<dbReference type="GO" id="GO:0016787">
    <property type="term" value="F:hydrolase activity"/>
    <property type="evidence" value="ECO:0007669"/>
    <property type="project" value="UniProtKB-KW"/>
</dbReference>
<feature type="domain" description="DNA2/NAM7 helicase helicase" evidence="11">
    <location>
        <begin position="797"/>
        <end position="888"/>
    </location>
</feature>
<evidence type="ECO:0000256" key="3">
    <source>
        <dbReference type="ARBA" id="ARBA00012552"/>
    </source>
</evidence>
<evidence type="ECO:0000256" key="6">
    <source>
        <dbReference type="ARBA" id="ARBA00022801"/>
    </source>
</evidence>
<evidence type="ECO:0000256" key="5">
    <source>
        <dbReference type="ARBA" id="ARBA00022741"/>
    </source>
</evidence>
<name>A0A096MF44_POEFO</name>
<dbReference type="InterPro" id="IPR041677">
    <property type="entry name" value="DNA2/NAM7_AAA_11"/>
</dbReference>
<keyword evidence="4" id="KW-0963">Cytoplasm</keyword>
<dbReference type="GO" id="GO:0003724">
    <property type="term" value="F:RNA helicase activity"/>
    <property type="evidence" value="ECO:0007669"/>
    <property type="project" value="UniProtKB-EC"/>
</dbReference>